<accession>Q70LG9</accession>
<evidence type="ECO:0000256" key="1">
    <source>
        <dbReference type="SAM" id="Phobius"/>
    </source>
</evidence>
<dbReference type="AlphaFoldDB" id="Q70LG9"/>
<sequence length="81" mass="9336">MYFQSLLNSVTSQILLVHPNDIPYKKLEKLACDTRKYLVVALLSPIMGAGSFLNWYMGKLYCPLVEIVLRAFYRDLTTSLF</sequence>
<proteinExistence type="predicted"/>
<reference evidence="2" key="1">
    <citation type="journal article" date="2003" name="Plasmid">
        <title>Structural and functional analysis of pt38, a 2.9kb plasmid of Streptococcus thermophilus yogurt strain.</title>
        <authorList>
            <person name="Petrova P."/>
            <person name="Miteva V."/>
            <person name="Ruiz-Maso J."/>
            <person name="del Solar G."/>
        </authorList>
    </citation>
    <scope>NUCLEOTIDE SEQUENCE [LARGE SCALE GENOMIC DNA]</scope>
    <source>
        <strain evidence="2">2783</strain>
        <plasmid evidence="2">pt38</plasmid>
    </source>
</reference>
<keyword evidence="1" id="KW-0472">Membrane</keyword>
<geneLocation type="plasmid" evidence="2">
    <name>pt38</name>
</geneLocation>
<keyword evidence="1" id="KW-1133">Transmembrane helix</keyword>
<organism evidence="2">
    <name type="scientific">Streptococcus thermophilus</name>
    <dbReference type="NCBI Taxonomy" id="1308"/>
    <lineage>
        <taxon>Bacteria</taxon>
        <taxon>Bacillati</taxon>
        <taxon>Bacillota</taxon>
        <taxon>Bacilli</taxon>
        <taxon>Lactobacillales</taxon>
        <taxon>Streptococcaceae</taxon>
        <taxon>Streptococcus</taxon>
    </lineage>
</organism>
<feature type="transmembrane region" description="Helical" evidence="1">
    <location>
        <begin position="37"/>
        <end position="57"/>
    </location>
</feature>
<dbReference type="EMBL" id="AJ566638">
    <property type="protein sequence ID" value="CAD97604.1"/>
    <property type="molecule type" value="Genomic_DNA"/>
</dbReference>
<keyword evidence="2" id="KW-0614">Plasmid</keyword>
<name>Q70LG9_STRTR</name>
<keyword evidence="1" id="KW-0812">Transmembrane</keyword>
<protein>
    <submittedName>
        <fullName evidence="2">Uncharacterized protein</fullName>
    </submittedName>
</protein>
<evidence type="ECO:0000313" key="2">
    <source>
        <dbReference type="EMBL" id="CAD97604.1"/>
    </source>
</evidence>